<dbReference type="EMBL" id="QNRT01000002">
    <property type="protein sequence ID" value="RBP50917.1"/>
    <property type="molecule type" value="Genomic_DNA"/>
</dbReference>
<dbReference type="OrthoDB" id="9793424at2"/>
<reference evidence="1 2" key="1">
    <citation type="submission" date="2018-06" db="EMBL/GenBank/DDBJ databases">
        <title>Genomic Encyclopedia of Type Strains, Phase IV (KMG-IV): sequencing the most valuable type-strain genomes for metagenomic binning, comparative biology and taxonomic classification.</title>
        <authorList>
            <person name="Goeker M."/>
        </authorList>
    </citation>
    <scope>NUCLEOTIDE SEQUENCE [LARGE SCALE GENOMIC DNA]</scope>
    <source>
        <strain evidence="1 2">DSM 24032</strain>
    </source>
</reference>
<evidence type="ECO:0000313" key="1">
    <source>
        <dbReference type="EMBL" id="RBP50917.1"/>
    </source>
</evidence>
<keyword evidence="2" id="KW-1185">Reference proteome</keyword>
<organism evidence="1 2">
    <name type="scientific">Arenicella xantha</name>
    <dbReference type="NCBI Taxonomy" id="644221"/>
    <lineage>
        <taxon>Bacteria</taxon>
        <taxon>Pseudomonadati</taxon>
        <taxon>Pseudomonadota</taxon>
        <taxon>Gammaproteobacteria</taxon>
        <taxon>Arenicellales</taxon>
        <taxon>Arenicellaceae</taxon>
        <taxon>Arenicella</taxon>
    </lineage>
</organism>
<sequence length="101" mass="11286">MSDVPSSPDSTPKDGFDFIEYPCDFAFKAMCRTQDEQPAADYIRGLITPMVDDNALLKTSTNTSRTGKFESVTAVVRLQNREQLEAIYLLISQSSRVVMTL</sequence>
<name>A0A395JM36_9GAMM</name>
<dbReference type="InterPro" id="IPR007454">
    <property type="entry name" value="UPF0250_YbeD-like"/>
</dbReference>
<dbReference type="Gene3D" id="3.30.70.260">
    <property type="match status" value="1"/>
</dbReference>
<gene>
    <name evidence="1" type="ORF">DFR28_102333</name>
</gene>
<comment type="caution">
    <text evidence="1">The sequence shown here is derived from an EMBL/GenBank/DDBJ whole genome shotgun (WGS) entry which is preliminary data.</text>
</comment>
<dbReference type="AlphaFoldDB" id="A0A395JM36"/>
<dbReference type="Proteomes" id="UP000253083">
    <property type="component" value="Unassembled WGS sequence"/>
</dbReference>
<proteinExistence type="predicted"/>
<dbReference type="SUPFAM" id="SSF117991">
    <property type="entry name" value="YbeD/HP0495-like"/>
    <property type="match status" value="1"/>
</dbReference>
<evidence type="ECO:0000313" key="2">
    <source>
        <dbReference type="Proteomes" id="UP000253083"/>
    </source>
</evidence>
<protein>
    <submittedName>
        <fullName evidence="1">Uncharacterized protein</fullName>
    </submittedName>
</protein>
<dbReference type="RefSeq" id="WP_113953728.1">
    <property type="nucleotide sequence ID" value="NZ_QNRT01000002.1"/>
</dbReference>
<dbReference type="Pfam" id="PF04359">
    <property type="entry name" value="DUF493"/>
    <property type="match status" value="1"/>
</dbReference>
<dbReference type="InParanoid" id="A0A395JM36"/>
<dbReference type="InterPro" id="IPR027471">
    <property type="entry name" value="YbeD-like_sf"/>
</dbReference>
<accession>A0A395JM36</accession>